<organism evidence="3">
    <name type="scientific">marine metagenome</name>
    <dbReference type="NCBI Taxonomy" id="408172"/>
    <lineage>
        <taxon>unclassified sequences</taxon>
        <taxon>metagenomes</taxon>
        <taxon>ecological metagenomes</taxon>
    </lineage>
</organism>
<dbReference type="InterPro" id="IPR055170">
    <property type="entry name" value="GFO_IDH_MocA-like_dom"/>
</dbReference>
<dbReference type="EMBL" id="UINC01015123">
    <property type="protein sequence ID" value="SVA63923.1"/>
    <property type="molecule type" value="Genomic_DNA"/>
</dbReference>
<gene>
    <name evidence="3" type="ORF">METZ01_LOCUS116777</name>
</gene>
<feature type="domain" description="Gfo/Idh/MocA-like oxidoreductase N-terminal" evidence="1">
    <location>
        <begin position="6"/>
        <end position="122"/>
    </location>
</feature>
<evidence type="ECO:0000313" key="3">
    <source>
        <dbReference type="EMBL" id="SVA63923.1"/>
    </source>
</evidence>
<dbReference type="Gene3D" id="3.30.360.10">
    <property type="entry name" value="Dihydrodipicolinate Reductase, domain 2"/>
    <property type="match status" value="1"/>
</dbReference>
<dbReference type="SUPFAM" id="SSF51735">
    <property type="entry name" value="NAD(P)-binding Rossmann-fold domains"/>
    <property type="match status" value="1"/>
</dbReference>
<evidence type="ECO:0000259" key="1">
    <source>
        <dbReference type="Pfam" id="PF01408"/>
    </source>
</evidence>
<dbReference type="PANTHER" id="PTHR43377:SF6">
    <property type="entry name" value="GFO_IDH_MOCA-LIKE OXIDOREDUCTASE N-TERMINAL DOMAIN-CONTAINING PROTEIN"/>
    <property type="match status" value="1"/>
</dbReference>
<dbReference type="SUPFAM" id="SSF55347">
    <property type="entry name" value="Glyceraldehyde-3-phosphate dehydrogenase-like, C-terminal domain"/>
    <property type="match status" value="1"/>
</dbReference>
<dbReference type="InterPro" id="IPR036291">
    <property type="entry name" value="NAD(P)-bd_dom_sf"/>
</dbReference>
<feature type="non-terminal residue" evidence="3">
    <location>
        <position position="235"/>
    </location>
</feature>
<dbReference type="InterPro" id="IPR051450">
    <property type="entry name" value="Gfo/Idh/MocA_Oxidoreductases"/>
</dbReference>
<dbReference type="Pfam" id="PF22725">
    <property type="entry name" value="GFO_IDH_MocA_C3"/>
    <property type="match status" value="1"/>
</dbReference>
<evidence type="ECO:0000259" key="2">
    <source>
        <dbReference type="Pfam" id="PF22725"/>
    </source>
</evidence>
<name>A0A381XHZ2_9ZZZZ</name>
<accession>A0A381XHZ2</accession>
<proteinExistence type="predicted"/>
<reference evidence="3" key="1">
    <citation type="submission" date="2018-05" db="EMBL/GenBank/DDBJ databases">
        <authorList>
            <person name="Lanie J.A."/>
            <person name="Ng W.-L."/>
            <person name="Kazmierczak K.M."/>
            <person name="Andrzejewski T.M."/>
            <person name="Davidsen T.M."/>
            <person name="Wayne K.J."/>
            <person name="Tettelin H."/>
            <person name="Glass J.I."/>
            <person name="Rusch D."/>
            <person name="Podicherti R."/>
            <person name="Tsui H.-C.T."/>
            <person name="Winkler M.E."/>
        </authorList>
    </citation>
    <scope>NUCLEOTIDE SEQUENCE</scope>
</reference>
<sequence length="235" mass="26502">MQSSKKVCVVGAGRWGRNHIRTLYELGSLGGIVDNNKQTLSDFKTKYPSISLFQTVSDAIKLGDYSGYVVATPAETHYKIALEIMNSGCHVLVEKPVTLNSKEVSHMKQTAEIVKVNFMAGHVLLFHPAIQKIKEMIVTNVIGDLQYIYSNRLNLGTVRMEENVFWSLAPHDISVFQYFTKSKPMKITSTGGAFLQDNIHDTTLTILEYEQNIKGHIFVSWLHPFKEHRLIVMGS</sequence>
<dbReference type="AlphaFoldDB" id="A0A381XHZ2"/>
<feature type="domain" description="GFO/IDH/MocA-like oxidoreductase" evidence="2">
    <location>
        <begin position="130"/>
        <end position="235"/>
    </location>
</feature>
<dbReference type="GO" id="GO:0000166">
    <property type="term" value="F:nucleotide binding"/>
    <property type="evidence" value="ECO:0007669"/>
    <property type="project" value="InterPro"/>
</dbReference>
<dbReference type="PANTHER" id="PTHR43377">
    <property type="entry name" value="BILIVERDIN REDUCTASE A"/>
    <property type="match status" value="1"/>
</dbReference>
<dbReference type="Gene3D" id="3.40.50.720">
    <property type="entry name" value="NAD(P)-binding Rossmann-like Domain"/>
    <property type="match status" value="1"/>
</dbReference>
<protein>
    <submittedName>
        <fullName evidence="3">Uncharacterized protein</fullName>
    </submittedName>
</protein>
<dbReference type="Pfam" id="PF01408">
    <property type="entry name" value="GFO_IDH_MocA"/>
    <property type="match status" value="1"/>
</dbReference>
<dbReference type="InterPro" id="IPR000683">
    <property type="entry name" value="Gfo/Idh/MocA-like_OxRdtase_N"/>
</dbReference>